<feature type="transmembrane region" description="Helical" evidence="1">
    <location>
        <begin position="386"/>
        <end position="409"/>
    </location>
</feature>
<organism evidence="2 3">
    <name type="scientific">Dendrobium thyrsiflorum</name>
    <name type="common">Pinecone-like raceme dendrobium</name>
    <name type="synonym">Orchid</name>
    <dbReference type="NCBI Taxonomy" id="117978"/>
    <lineage>
        <taxon>Eukaryota</taxon>
        <taxon>Viridiplantae</taxon>
        <taxon>Streptophyta</taxon>
        <taxon>Embryophyta</taxon>
        <taxon>Tracheophyta</taxon>
        <taxon>Spermatophyta</taxon>
        <taxon>Magnoliopsida</taxon>
        <taxon>Liliopsida</taxon>
        <taxon>Asparagales</taxon>
        <taxon>Orchidaceae</taxon>
        <taxon>Epidendroideae</taxon>
        <taxon>Malaxideae</taxon>
        <taxon>Dendrobiinae</taxon>
        <taxon>Dendrobium</taxon>
    </lineage>
</organism>
<accession>A0ABD0TWP2</accession>
<dbReference type="AlphaFoldDB" id="A0ABD0TWP2"/>
<keyword evidence="1" id="KW-0812">Transmembrane</keyword>
<comment type="caution">
    <text evidence="2">The sequence shown here is derived from an EMBL/GenBank/DDBJ whole genome shotgun (WGS) entry which is preliminary data.</text>
</comment>
<keyword evidence="1" id="KW-1133">Transmembrane helix</keyword>
<keyword evidence="3" id="KW-1185">Reference proteome</keyword>
<evidence type="ECO:0000313" key="2">
    <source>
        <dbReference type="EMBL" id="KAL0904129.1"/>
    </source>
</evidence>
<evidence type="ECO:0000313" key="3">
    <source>
        <dbReference type="Proteomes" id="UP001552299"/>
    </source>
</evidence>
<dbReference type="Proteomes" id="UP001552299">
    <property type="component" value="Unassembled WGS sequence"/>
</dbReference>
<gene>
    <name evidence="2" type="ORF">M5K25_026203</name>
</gene>
<sequence length="524" mass="58228">MDICGDSLLFCSSSLVFRIRRITASRDRDTKQQECHLRDTWETVEKEDKARASSLGVRRAFSLDETPLPFAGSPFGTPAAERLHLSCSRFSPRQNPPHLKRTATELQVGRSSPDKPYRSRARRRLVQPVLVTPLHPTLASSGSFVSGRPEPSPTSAPCYLVRSASFISFQLVACPRTEILSSHLEFATPGAGRAFFTPFVDYSSYSLLLFLQPDHPLPQPKSHVLLQGYKRAEPFAQLSRLFGPGKSPSDKNGLLAEALVLRKPSCAFSMTTSDGALRIPNGVSPVSTEPQTLALSRSLAPTTTASTDETLGEFMISLLFHRHVFIVFMEVSLIFLDIGYVNITHILFKLLFELTKSEDDASRGLRLSSYGFSFVMRSAIDGSTILLIWTLITVIALLESFSSLSSLVVRESCMDHSIEEDDSLLEDVRIEHRRLVVDFMGEGVPPVVLTLVVESLVGVEGTHFEILPSFGYALLGKVLKFLLQQRVAPRDKRRLTLGVRDSWTDSWIGGCWNERLPKCDCCAF</sequence>
<evidence type="ECO:0000256" key="1">
    <source>
        <dbReference type="SAM" id="Phobius"/>
    </source>
</evidence>
<dbReference type="EMBL" id="JANQDX010000019">
    <property type="protein sequence ID" value="KAL0904129.1"/>
    <property type="molecule type" value="Genomic_DNA"/>
</dbReference>
<name>A0ABD0TWP2_DENTH</name>
<reference evidence="2 3" key="1">
    <citation type="journal article" date="2024" name="Plant Biotechnol. J.">
        <title>Dendrobium thyrsiflorum genome and its molecular insights into genes involved in important horticultural traits.</title>
        <authorList>
            <person name="Chen B."/>
            <person name="Wang J.Y."/>
            <person name="Zheng P.J."/>
            <person name="Li K.L."/>
            <person name="Liang Y.M."/>
            <person name="Chen X.F."/>
            <person name="Zhang C."/>
            <person name="Zhao X."/>
            <person name="He X."/>
            <person name="Zhang G.Q."/>
            <person name="Liu Z.J."/>
            <person name="Xu Q."/>
        </authorList>
    </citation>
    <scope>NUCLEOTIDE SEQUENCE [LARGE SCALE GENOMIC DNA]</scope>
    <source>
        <strain evidence="2">GZMU011</strain>
    </source>
</reference>
<feature type="transmembrane region" description="Helical" evidence="1">
    <location>
        <begin position="324"/>
        <end position="352"/>
    </location>
</feature>
<proteinExistence type="predicted"/>
<keyword evidence="1" id="KW-0472">Membrane</keyword>
<protein>
    <submittedName>
        <fullName evidence="2">Uncharacterized protein</fullName>
    </submittedName>
</protein>